<gene>
    <name evidence="2" type="ORF">OIU77_005059</name>
</gene>
<evidence type="ECO:0000313" key="3">
    <source>
        <dbReference type="Proteomes" id="UP001141253"/>
    </source>
</evidence>
<feature type="region of interest" description="Disordered" evidence="1">
    <location>
        <begin position="366"/>
        <end position="407"/>
    </location>
</feature>
<sequence>MAKNKKKKAAKKWKIFEELRLELVLGLKAKPPATSTSLPPSPKQRNAAYDSSGSCASKFSHSNGSLLPNYEEFEDSEEEEGEFGPAMSKEDEAYASKFFFSSPMSEMYAKDCLVLHESQAQPIAQEEAAMTAAFLGTKGKEKEDAVFLQLQSAAADDVCLLDSFHPSSSFAKGMDVGVCSSSFARENAVTLLGNLVVETDLATVGDAPLPLPMAAMHDSHDFISSLPIAKVLGDNATTPSPPIAVANETSMLGKVAGSKAAKTDFARMGAAKTAFTKVGAVKTDFAKTAAAHGGVLANAAATNGSKDGHASNGKWKDLFSSNRRADSRTKLKVDSAPVTAKVVSAAEKVLVKRWVPVKKVIPDQVKPIEQQSSDEPSRPLTHEEASRPTGCEEQSQPNDVQVSSSLNESLDEQWVDPMQMETDVGEWTVVKKRNGKSKVANNNAAVVTDLGDPVCPVGIDVDPLCGVTTRSGSRRSGVLPRGKGLKALAPAHLC</sequence>
<name>A0ABQ9AN14_9ROSI</name>
<proteinExistence type="predicted"/>
<dbReference type="EMBL" id="JAPFFI010000017">
    <property type="protein sequence ID" value="KAJ6354365.1"/>
    <property type="molecule type" value="Genomic_DNA"/>
</dbReference>
<dbReference type="Proteomes" id="UP001141253">
    <property type="component" value="Chromosome 18"/>
</dbReference>
<feature type="compositionally biased region" description="Polar residues" evidence="1">
    <location>
        <begin position="49"/>
        <end position="66"/>
    </location>
</feature>
<protein>
    <submittedName>
        <fullName evidence="2">Uncharacterized protein</fullName>
    </submittedName>
</protein>
<evidence type="ECO:0000313" key="2">
    <source>
        <dbReference type="EMBL" id="KAJ6354365.1"/>
    </source>
</evidence>
<keyword evidence="3" id="KW-1185">Reference proteome</keyword>
<accession>A0ABQ9AN14</accession>
<reference evidence="2" key="2">
    <citation type="journal article" date="2023" name="Int. J. Mol. Sci.">
        <title>De Novo Assembly and Annotation of 11 Diverse Shrub Willow (Salix) Genomes Reveals Novel Gene Organization in Sex-Linked Regions.</title>
        <authorList>
            <person name="Hyden B."/>
            <person name="Feng K."/>
            <person name="Yates T.B."/>
            <person name="Jawdy S."/>
            <person name="Cereghino C."/>
            <person name="Smart L.B."/>
            <person name="Muchero W."/>
        </authorList>
    </citation>
    <scope>NUCLEOTIDE SEQUENCE</scope>
    <source>
        <tissue evidence="2">Shoot tip</tissue>
    </source>
</reference>
<feature type="compositionally biased region" description="Polar residues" evidence="1">
    <location>
        <begin position="392"/>
        <end position="407"/>
    </location>
</feature>
<organism evidence="2 3">
    <name type="scientific">Salix suchowensis</name>
    <dbReference type="NCBI Taxonomy" id="1278906"/>
    <lineage>
        <taxon>Eukaryota</taxon>
        <taxon>Viridiplantae</taxon>
        <taxon>Streptophyta</taxon>
        <taxon>Embryophyta</taxon>
        <taxon>Tracheophyta</taxon>
        <taxon>Spermatophyta</taxon>
        <taxon>Magnoliopsida</taxon>
        <taxon>eudicotyledons</taxon>
        <taxon>Gunneridae</taxon>
        <taxon>Pentapetalae</taxon>
        <taxon>rosids</taxon>
        <taxon>fabids</taxon>
        <taxon>Malpighiales</taxon>
        <taxon>Salicaceae</taxon>
        <taxon>Saliceae</taxon>
        <taxon>Salix</taxon>
    </lineage>
</organism>
<feature type="region of interest" description="Disordered" evidence="1">
    <location>
        <begin position="30"/>
        <end position="87"/>
    </location>
</feature>
<reference evidence="2" key="1">
    <citation type="submission" date="2022-10" db="EMBL/GenBank/DDBJ databases">
        <authorList>
            <person name="Hyden B.L."/>
            <person name="Feng K."/>
            <person name="Yates T."/>
            <person name="Jawdy S."/>
            <person name="Smart L.B."/>
            <person name="Muchero W."/>
        </authorList>
    </citation>
    <scope>NUCLEOTIDE SEQUENCE</scope>
    <source>
        <tissue evidence="2">Shoot tip</tissue>
    </source>
</reference>
<comment type="caution">
    <text evidence="2">The sequence shown here is derived from an EMBL/GenBank/DDBJ whole genome shotgun (WGS) entry which is preliminary data.</text>
</comment>
<feature type="compositionally biased region" description="Acidic residues" evidence="1">
    <location>
        <begin position="71"/>
        <end position="82"/>
    </location>
</feature>
<evidence type="ECO:0000256" key="1">
    <source>
        <dbReference type="SAM" id="MobiDB-lite"/>
    </source>
</evidence>
<feature type="compositionally biased region" description="Basic and acidic residues" evidence="1">
    <location>
        <begin position="375"/>
        <end position="386"/>
    </location>
</feature>